<reference evidence="8 9" key="1">
    <citation type="submission" date="2020-07" db="EMBL/GenBank/DDBJ databases">
        <title>The yeast mating-type switching endonuclease HO is a domesticated member of an unorthodox homing genetic element family.</title>
        <authorList>
            <person name="Coughlan A.Y."/>
            <person name="Lombardi L."/>
            <person name="Braun-Galleani S."/>
            <person name="Martos A.R."/>
            <person name="Galeote V."/>
            <person name="Bigey F."/>
            <person name="Dequin S."/>
            <person name="Byrne K.P."/>
            <person name="Wolfe K.H."/>
        </authorList>
    </citation>
    <scope>NUCLEOTIDE SEQUENCE [LARGE SCALE GENOMIC DNA]</scope>
    <source>
        <strain evidence="8 9">NRRL Y-6702</strain>
    </source>
</reference>
<feature type="domain" description="PLA2c" evidence="7">
    <location>
        <begin position="27"/>
        <end position="632"/>
    </location>
</feature>
<dbReference type="OrthoDB" id="4084751at2759"/>
<sequence>MPIAIVSFIFAQLICTSALRQYPYEVDCPKSNLVREANNNICLDESNYIENKMPYISSSLRRFLDGLEMVQCGDAVIRKIEERPPIMGLAISGGGYRSMLTSSGFIKEMKKYGLFDCLSYISGLSGGSWVLMDLVIHDFDVDQILDSWDLNDPLLQGIPDLDFKQKDLISEMDEQSLDELRRLSARDFTEIDALMQRNLDFFMNTRNHDKTDITGVCKRDYNPFTRLRELLFPTDIDSVPNAKEELPPSSLTNLQRILNFYISLHLDVRPKRFRGFRVSFTDYLGKAFIKRLKQNGMLQINTTSFSELMKHSPNFLNYRAPVPIFVANCKNKSLKNIIFEFTPFEFGSWESIVRLFVKMPFLGSKFEKGVASKCFNGFDDIGFIAATSSSIFNNVLIYIWELTAKSSKETIKAIRSILSVFGLKNIRIKTDEQLRSSVLEQLKTDYAVVHPNPFFKFPGKKNAVTVDDFLYLVDGGEDGENIPLRPLTIPERKLDLIFVIDSSSDSHNYATGIKLRNVLHQMQIGRKYLAPEEDISLQNPIALGCYEKDIPIIIYQVNSKHSYSSNTSTFKITYNESEISGMLQNGRDIFSTDNNDYYKNCLGCLVLKRLFDELPNSELPIFCSKCYRDFCR</sequence>
<dbReference type="Pfam" id="PF01735">
    <property type="entry name" value="PLA2_B"/>
    <property type="match status" value="3"/>
</dbReference>
<protein>
    <recommendedName>
        <fullName evidence="6">Lysophospholipase</fullName>
        <ecNumber evidence="6">3.1.1.5</ecNumber>
    </recommendedName>
</protein>
<dbReference type="InterPro" id="IPR016035">
    <property type="entry name" value="Acyl_Trfase/lysoPLipase"/>
</dbReference>
<evidence type="ECO:0000313" key="9">
    <source>
        <dbReference type="Proteomes" id="UP000509704"/>
    </source>
</evidence>
<gene>
    <name evidence="8" type="ORF">HG535_0B04420</name>
</gene>
<feature type="signal peptide" evidence="6">
    <location>
        <begin position="1"/>
        <end position="18"/>
    </location>
</feature>
<keyword evidence="9" id="KW-1185">Reference proteome</keyword>
<dbReference type="GO" id="GO:0004623">
    <property type="term" value="F:phospholipase A2 activity"/>
    <property type="evidence" value="ECO:0007669"/>
    <property type="project" value="TreeGrafter"/>
</dbReference>
<dbReference type="GO" id="GO:0005576">
    <property type="term" value="C:extracellular region"/>
    <property type="evidence" value="ECO:0007669"/>
    <property type="project" value="TreeGrafter"/>
</dbReference>
<dbReference type="RefSeq" id="XP_037143128.1">
    <property type="nucleotide sequence ID" value="XM_037287233.1"/>
</dbReference>
<keyword evidence="3 5" id="KW-0442">Lipid degradation</keyword>
<keyword evidence="2 5" id="KW-0378">Hydrolase</keyword>
<dbReference type="Proteomes" id="UP000509704">
    <property type="component" value="Chromosome 2"/>
</dbReference>
<comment type="catalytic activity">
    <reaction evidence="6">
        <text>a 1-acyl-sn-glycero-3-phosphocholine + H2O = sn-glycerol 3-phosphocholine + a fatty acid + H(+)</text>
        <dbReference type="Rhea" id="RHEA:15177"/>
        <dbReference type="ChEBI" id="CHEBI:15377"/>
        <dbReference type="ChEBI" id="CHEBI:15378"/>
        <dbReference type="ChEBI" id="CHEBI:16870"/>
        <dbReference type="ChEBI" id="CHEBI:28868"/>
        <dbReference type="ChEBI" id="CHEBI:58168"/>
        <dbReference type="EC" id="3.1.1.5"/>
    </reaction>
</comment>
<keyword evidence="6" id="KW-0732">Signal</keyword>
<dbReference type="SUPFAM" id="SSF52151">
    <property type="entry name" value="FabD/lysophospholipase-like"/>
    <property type="match status" value="1"/>
</dbReference>
<evidence type="ECO:0000313" key="8">
    <source>
        <dbReference type="EMBL" id="QLG71400.1"/>
    </source>
</evidence>
<organism evidence="8 9">
    <name type="scientific">Zygotorulaspora mrakii</name>
    <name type="common">Zygosaccharomyces mrakii</name>
    <dbReference type="NCBI Taxonomy" id="42260"/>
    <lineage>
        <taxon>Eukaryota</taxon>
        <taxon>Fungi</taxon>
        <taxon>Dikarya</taxon>
        <taxon>Ascomycota</taxon>
        <taxon>Saccharomycotina</taxon>
        <taxon>Saccharomycetes</taxon>
        <taxon>Saccharomycetales</taxon>
        <taxon>Saccharomycetaceae</taxon>
        <taxon>Zygotorulaspora</taxon>
    </lineage>
</organism>
<dbReference type="PANTHER" id="PTHR10728:SF56">
    <property type="entry name" value="MEIOTIC PHOSPHOLIPASE SPO1-RELATED"/>
    <property type="match status" value="1"/>
</dbReference>
<name>A0A7H9AYC6_ZYGMR</name>
<evidence type="ECO:0000256" key="5">
    <source>
        <dbReference type="PROSITE-ProRule" id="PRU00555"/>
    </source>
</evidence>
<dbReference type="EC" id="3.1.1.5" evidence="6"/>
<evidence type="ECO:0000256" key="4">
    <source>
        <dbReference type="ARBA" id="ARBA00023098"/>
    </source>
</evidence>
<dbReference type="AlphaFoldDB" id="A0A7H9AYC6"/>
<dbReference type="EMBL" id="CP058605">
    <property type="protein sequence ID" value="QLG71400.1"/>
    <property type="molecule type" value="Genomic_DNA"/>
</dbReference>
<dbReference type="GO" id="GO:0046475">
    <property type="term" value="P:glycerophospholipid catabolic process"/>
    <property type="evidence" value="ECO:0007669"/>
    <property type="project" value="TreeGrafter"/>
</dbReference>
<dbReference type="GO" id="GO:0005783">
    <property type="term" value="C:endoplasmic reticulum"/>
    <property type="evidence" value="ECO:0007669"/>
    <property type="project" value="TreeGrafter"/>
</dbReference>
<dbReference type="PROSITE" id="PS51210">
    <property type="entry name" value="PLA2C"/>
    <property type="match status" value="1"/>
</dbReference>
<dbReference type="SMART" id="SM00022">
    <property type="entry name" value="PLAc"/>
    <property type="match status" value="1"/>
</dbReference>
<dbReference type="GO" id="GO:0004622">
    <property type="term" value="F:phosphatidylcholine lysophospholipase activity"/>
    <property type="evidence" value="ECO:0007669"/>
    <property type="project" value="UniProtKB-EC"/>
</dbReference>
<evidence type="ECO:0000256" key="3">
    <source>
        <dbReference type="ARBA" id="ARBA00022963"/>
    </source>
</evidence>
<accession>A0A7H9AYC6</accession>
<dbReference type="Gene3D" id="3.40.1090.10">
    <property type="entry name" value="Cytosolic phospholipase A2 catalytic domain"/>
    <property type="match status" value="1"/>
</dbReference>
<evidence type="ECO:0000256" key="2">
    <source>
        <dbReference type="ARBA" id="ARBA00022801"/>
    </source>
</evidence>
<evidence type="ECO:0000259" key="7">
    <source>
        <dbReference type="PROSITE" id="PS51210"/>
    </source>
</evidence>
<dbReference type="GO" id="GO:0005829">
    <property type="term" value="C:cytosol"/>
    <property type="evidence" value="ECO:0007669"/>
    <property type="project" value="TreeGrafter"/>
</dbReference>
<comment type="similarity">
    <text evidence="1 6">Belongs to the lysophospholipase family.</text>
</comment>
<dbReference type="GeneID" id="59235061"/>
<feature type="chain" id="PRO_5029038212" description="Lysophospholipase" evidence="6">
    <location>
        <begin position="19"/>
        <end position="632"/>
    </location>
</feature>
<dbReference type="GO" id="GO:0005886">
    <property type="term" value="C:plasma membrane"/>
    <property type="evidence" value="ECO:0007669"/>
    <property type="project" value="TreeGrafter"/>
</dbReference>
<keyword evidence="4 5" id="KW-0443">Lipid metabolism</keyword>
<dbReference type="KEGG" id="zmk:HG535_0B04420"/>
<evidence type="ECO:0000256" key="1">
    <source>
        <dbReference type="ARBA" id="ARBA00008780"/>
    </source>
</evidence>
<dbReference type="InterPro" id="IPR002642">
    <property type="entry name" value="LysoPLipase_cat_dom"/>
</dbReference>
<evidence type="ECO:0000256" key="6">
    <source>
        <dbReference type="RuleBase" id="RU362103"/>
    </source>
</evidence>
<dbReference type="PANTHER" id="PTHR10728">
    <property type="entry name" value="CYTOSOLIC PHOSPHOLIPASE A2"/>
    <property type="match status" value="1"/>
</dbReference>
<proteinExistence type="inferred from homology"/>